<dbReference type="EMBL" id="BK016254">
    <property type="protein sequence ID" value="DAG05262.1"/>
    <property type="molecule type" value="Genomic_DNA"/>
</dbReference>
<evidence type="ECO:0000256" key="6">
    <source>
        <dbReference type="ARBA" id="ARBA00023125"/>
    </source>
</evidence>
<feature type="domain" description="Tyr recombinase" evidence="9">
    <location>
        <begin position="176"/>
        <end position="375"/>
    </location>
</feature>
<dbReference type="GO" id="GO:0016787">
    <property type="term" value="F:hydrolase activity"/>
    <property type="evidence" value="ECO:0007669"/>
    <property type="project" value="UniProtKB-KW"/>
</dbReference>
<keyword evidence="8" id="KW-1160">Virus entry into host cell</keyword>
<dbReference type="CDD" id="cd01189">
    <property type="entry name" value="INT_ICEBs1_C_like"/>
    <property type="match status" value="1"/>
</dbReference>
<dbReference type="GO" id="GO:0075713">
    <property type="term" value="P:establishment of integrated proviral latency"/>
    <property type="evidence" value="ECO:0007669"/>
    <property type="project" value="UniProtKB-KW"/>
</dbReference>
<reference evidence="10" key="1">
    <citation type="journal article" date="2021" name="Proc. Natl. Acad. Sci. U.S.A.">
        <title>A Catalog of Tens of Thousands of Viruses from Human Metagenomes Reveals Hidden Associations with Chronic Diseases.</title>
        <authorList>
            <person name="Tisza M.J."/>
            <person name="Buck C.B."/>
        </authorList>
    </citation>
    <scope>NUCLEOTIDE SEQUENCE</scope>
    <source>
        <strain evidence="10">Ctbxa26</strain>
    </source>
</reference>
<dbReference type="InterPro" id="IPR002104">
    <property type="entry name" value="Integrase_catalytic"/>
</dbReference>
<keyword evidence="6" id="KW-0238">DNA-binding</keyword>
<evidence type="ECO:0000256" key="3">
    <source>
        <dbReference type="ARBA" id="ARBA00022679"/>
    </source>
</evidence>
<accession>A0A8S5VF03</accession>
<evidence type="ECO:0000256" key="1">
    <source>
        <dbReference type="ARBA" id="ARBA00008857"/>
    </source>
</evidence>
<name>A0A8S5VF03_9CAUD</name>
<dbReference type="Gene3D" id="1.10.443.10">
    <property type="entry name" value="Intergrase catalytic core"/>
    <property type="match status" value="1"/>
</dbReference>
<keyword evidence="8" id="KW-1179">Viral genome integration</keyword>
<dbReference type="InterPro" id="IPR010998">
    <property type="entry name" value="Integrase_recombinase_N"/>
</dbReference>
<evidence type="ECO:0000256" key="4">
    <source>
        <dbReference type="ARBA" id="ARBA00022801"/>
    </source>
</evidence>
<keyword evidence="5" id="KW-0229">DNA integration</keyword>
<dbReference type="Gene3D" id="1.10.150.130">
    <property type="match status" value="1"/>
</dbReference>
<evidence type="ECO:0000259" key="9">
    <source>
        <dbReference type="PROSITE" id="PS51898"/>
    </source>
</evidence>
<evidence type="ECO:0000256" key="5">
    <source>
        <dbReference type="ARBA" id="ARBA00022908"/>
    </source>
</evidence>
<proteinExistence type="inferred from homology"/>
<dbReference type="GO" id="GO:0003677">
    <property type="term" value="F:DNA binding"/>
    <property type="evidence" value="ECO:0007669"/>
    <property type="project" value="UniProtKB-KW"/>
</dbReference>
<keyword evidence="3" id="KW-0808">Transferase</keyword>
<comment type="similarity">
    <text evidence="1">Belongs to the 'phage' integrase family.</text>
</comment>
<sequence>MGNRRQKGTGSVWQDKASGKWRGQLQVGYLPNGNKKMKTVTGKTAKEVKRKLEKIKVELLTDNYIDSSNVTIPQLAKAVNDEKHELNITSVSAYTRSQYSIRHIEESELNAIPIQKVTEPKLRSFYAELIKTYSNSTIKKVYAQINIAYKKAVKLNIVKYNINDDIPCPKSDKPTKKIKALTVEKQKEVIKAIMADNKEPYRTMLLLSLFTGMRMGEVCSLYLSDIDFSNAEISIERTLTRGANDTYIIGENAKTEAGTRQIKVIPWVIDELQKYKDKYYTKNSDNVFFSINGKLVTVTQANYYYRKLITRYDIDDTADGYNQHQLRHTYATRSIESGMSAKVLQKKLGHTDIKITMNTYADVFARFEDTEDEKLNRYLMANDLITTETTKKNKLKIN</sequence>
<dbReference type="GO" id="GO:0016740">
    <property type="term" value="F:transferase activity"/>
    <property type="evidence" value="ECO:0007669"/>
    <property type="project" value="UniProtKB-KW"/>
</dbReference>
<evidence type="ECO:0000256" key="2">
    <source>
        <dbReference type="ARBA" id="ARBA00016082"/>
    </source>
</evidence>
<dbReference type="GO" id="GO:0044826">
    <property type="term" value="P:viral genome integration into host DNA"/>
    <property type="evidence" value="ECO:0007669"/>
    <property type="project" value="UniProtKB-KW"/>
</dbReference>
<evidence type="ECO:0000313" key="10">
    <source>
        <dbReference type="EMBL" id="DAG05262.1"/>
    </source>
</evidence>
<organism evidence="10">
    <name type="scientific">Siphoviridae sp. ctbxa26</name>
    <dbReference type="NCBI Taxonomy" id="2825568"/>
    <lineage>
        <taxon>Viruses</taxon>
        <taxon>Duplodnaviria</taxon>
        <taxon>Heunggongvirae</taxon>
        <taxon>Uroviricota</taxon>
        <taxon>Caudoviricetes</taxon>
    </lineage>
</organism>
<dbReference type="SUPFAM" id="SSF56349">
    <property type="entry name" value="DNA breaking-rejoining enzymes"/>
    <property type="match status" value="1"/>
</dbReference>
<dbReference type="InterPro" id="IPR011010">
    <property type="entry name" value="DNA_brk_join_enz"/>
</dbReference>
<dbReference type="InterPro" id="IPR050090">
    <property type="entry name" value="Tyrosine_recombinase_XerCD"/>
</dbReference>
<evidence type="ECO:0000256" key="7">
    <source>
        <dbReference type="ARBA" id="ARBA00023172"/>
    </source>
</evidence>
<dbReference type="Pfam" id="PF00589">
    <property type="entry name" value="Phage_integrase"/>
    <property type="match status" value="1"/>
</dbReference>
<dbReference type="InterPro" id="IPR013762">
    <property type="entry name" value="Integrase-like_cat_sf"/>
</dbReference>
<protein>
    <recommendedName>
        <fullName evidence="2">Integrase</fullName>
    </recommendedName>
</protein>
<dbReference type="GO" id="GO:0015074">
    <property type="term" value="P:DNA integration"/>
    <property type="evidence" value="ECO:0007669"/>
    <property type="project" value="UniProtKB-KW"/>
</dbReference>
<dbReference type="PROSITE" id="PS51898">
    <property type="entry name" value="TYR_RECOMBINASE"/>
    <property type="match status" value="1"/>
</dbReference>
<dbReference type="GO" id="GO:0006310">
    <property type="term" value="P:DNA recombination"/>
    <property type="evidence" value="ECO:0007669"/>
    <property type="project" value="UniProtKB-KW"/>
</dbReference>
<dbReference type="PANTHER" id="PTHR30349">
    <property type="entry name" value="PHAGE INTEGRASE-RELATED"/>
    <property type="match status" value="1"/>
</dbReference>
<dbReference type="PANTHER" id="PTHR30349:SF64">
    <property type="entry name" value="PROPHAGE INTEGRASE INTD-RELATED"/>
    <property type="match status" value="1"/>
</dbReference>
<keyword evidence="4" id="KW-0378">Hydrolase</keyword>
<keyword evidence="7" id="KW-0233">DNA recombination</keyword>
<evidence type="ECO:0000256" key="8">
    <source>
        <dbReference type="ARBA" id="ARBA00023195"/>
    </source>
</evidence>